<dbReference type="EMBL" id="JACGCI010000192">
    <property type="protein sequence ID" value="KAF6742249.1"/>
    <property type="molecule type" value="Genomic_DNA"/>
</dbReference>
<proteinExistence type="predicted"/>
<dbReference type="AlphaFoldDB" id="A0A8H6LU34"/>
<dbReference type="OrthoDB" id="10552033at2759"/>
<protein>
    <submittedName>
        <fullName evidence="1">Uncharacterized protein</fullName>
    </submittedName>
</protein>
<reference evidence="1 2" key="1">
    <citation type="submission" date="2020-07" db="EMBL/GenBank/DDBJ databases">
        <title>Comparative genomics of pyrophilous fungi reveals a link between fire events and developmental genes.</title>
        <authorList>
            <consortium name="DOE Joint Genome Institute"/>
            <person name="Steindorff A.S."/>
            <person name="Carver A."/>
            <person name="Calhoun S."/>
            <person name="Stillman K."/>
            <person name="Liu H."/>
            <person name="Lipzen A."/>
            <person name="Pangilinan J."/>
            <person name="Labutti K."/>
            <person name="Bruns T.D."/>
            <person name="Grigoriev I.V."/>
        </authorList>
    </citation>
    <scope>NUCLEOTIDE SEQUENCE [LARGE SCALE GENOMIC DNA]</scope>
    <source>
        <strain evidence="1 2">CBS 144469</strain>
    </source>
</reference>
<accession>A0A8H6LU34</accession>
<name>A0A8H6LU34_9AGAR</name>
<organism evidence="1 2">
    <name type="scientific">Ephemerocybe angulata</name>
    <dbReference type="NCBI Taxonomy" id="980116"/>
    <lineage>
        <taxon>Eukaryota</taxon>
        <taxon>Fungi</taxon>
        <taxon>Dikarya</taxon>
        <taxon>Basidiomycota</taxon>
        <taxon>Agaricomycotina</taxon>
        <taxon>Agaricomycetes</taxon>
        <taxon>Agaricomycetidae</taxon>
        <taxon>Agaricales</taxon>
        <taxon>Agaricineae</taxon>
        <taxon>Psathyrellaceae</taxon>
        <taxon>Ephemerocybe</taxon>
    </lineage>
</organism>
<comment type="caution">
    <text evidence="1">The sequence shown here is derived from an EMBL/GenBank/DDBJ whole genome shotgun (WGS) entry which is preliminary data.</text>
</comment>
<sequence length="62" mass="7398">MEYSYELTRKLGGRYLPLFVKYGPSRGIAMYHFVPPTRTCLDPACRDYLRTNHSHHRHSPRF</sequence>
<dbReference type="Proteomes" id="UP000521943">
    <property type="component" value="Unassembled WGS sequence"/>
</dbReference>
<evidence type="ECO:0000313" key="1">
    <source>
        <dbReference type="EMBL" id="KAF6742249.1"/>
    </source>
</evidence>
<gene>
    <name evidence="1" type="ORF">DFP72DRAFT_939199</name>
</gene>
<keyword evidence="2" id="KW-1185">Reference proteome</keyword>
<evidence type="ECO:0000313" key="2">
    <source>
        <dbReference type="Proteomes" id="UP000521943"/>
    </source>
</evidence>